<evidence type="ECO:0000313" key="3">
    <source>
        <dbReference type="Proteomes" id="UP000002866"/>
    </source>
</evidence>
<organism evidence="2 3">
    <name type="scientific">Henningerozyma blattae (strain ATCC 34711 / CBS 6284 / DSM 70876 / NBRC 10599 / NRRL Y-10934 / UCD 77-7)</name>
    <name type="common">Yeast</name>
    <name type="synonym">Tetrapisispora blattae</name>
    <dbReference type="NCBI Taxonomy" id="1071380"/>
    <lineage>
        <taxon>Eukaryota</taxon>
        <taxon>Fungi</taxon>
        <taxon>Dikarya</taxon>
        <taxon>Ascomycota</taxon>
        <taxon>Saccharomycotina</taxon>
        <taxon>Saccharomycetes</taxon>
        <taxon>Saccharomycetales</taxon>
        <taxon>Saccharomycetaceae</taxon>
        <taxon>Henningerozyma</taxon>
    </lineage>
</organism>
<sequence length="478" mass="54053">MAPLTEDLQRKREAILRSMLAKKSPQPELGQITPAAAPLTRKIQTHNIKDQIQHQSGSNTQMLLRQTTSVIPQKETKYSNSKIPWHIHSTQHTDKIIEHPVVRKSEITKSKKLLKKANISVQNPSLANTAQKKSLSNNLFIKKEHIEDSKSCEPKQLPLKALKIEVQAQLLTLSRLGYNFEDIPTHSGCNPLFLQNCLSEFHLKRQNMFRGLVIPRGLQDSPENLSNTLTAPSLLGTDADIDNDDSSEQTIEHSQPDSTTPTPIPTKPNGYEDSITTIETEERPPKRIKIIQKSEESIPPLKEPKPNSIVAQDKPIKPNANLVQNLKILTLRFKLDVNKLLQPLKNDTIKTFRKEDFESIQKINRDMQNQFSSWINTVNDISDRYSTPLQVFTGGEMVSQNVDVSKDSPQIMNNMSQEQVSKTASTVIGHEDKQKLTNSRSNVSTYIQPQGDKHSHSFARNPNAGNRQIGRVRYRSKD</sequence>
<accession>I2GZR3</accession>
<dbReference type="KEGG" id="tbl:TBLA_0B07990"/>
<keyword evidence="3" id="KW-1185">Reference proteome</keyword>
<evidence type="ECO:0000256" key="1">
    <source>
        <dbReference type="SAM" id="MobiDB-lite"/>
    </source>
</evidence>
<dbReference type="GeneID" id="14494795"/>
<feature type="compositionally biased region" description="Polar residues" evidence="1">
    <location>
        <begin position="221"/>
        <end position="231"/>
    </location>
</feature>
<reference evidence="2 3" key="1">
    <citation type="journal article" date="2011" name="Proc. Natl. Acad. Sci. U.S.A.">
        <title>Evolutionary erosion of yeast sex chromosomes by mating-type switching accidents.</title>
        <authorList>
            <person name="Gordon J.L."/>
            <person name="Armisen D."/>
            <person name="Proux-Wera E."/>
            <person name="Oheigeartaigh S.S."/>
            <person name="Byrne K.P."/>
            <person name="Wolfe K.H."/>
        </authorList>
    </citation>
    <scope>NUCLEOTIDE SEQUENCE [LARGE SCALE GENOMIC DNA]</scope>
    <source>
        <strain evidence="3">ATCC 34711 / CBS 6284 / DSM 70876 / NBRC 10599 / NRRL Y-10934 / UCD 77-7</strain>
    </source>
</reference>
<feature type="compositionally biased region" description="Polar residues" evidence="1">
    <location>
        <begin position="436"/>
        <end position="448"/>
    </location>
</feature>
<dbReference type="RefSeq" id="XP_004179134.1">
    <property type="nucleotide sequence ID" value="XM_004179086.1"/>
</dbReference>
<dbReference type="InParanoid" id="I2GZR3"/>
<name>I2GZR3_HENB6</name>
<dbReference type="AlphaFoldDB" id="I2GZR3"/>
<gene>
    <name evidence="2" type="primary">TBLA0B07990</name>
    <name evidence="2" type="ORF">TBLA_0B07990</name>
</gene>
<proteinExistence type="predicted"/>
<protein>
    <submittedName>
        <fullName evidence="2">Uncharacterized protein</fullName>
    </submittedName>
</protein>
<dbReference type="HOGENOM" id="CLU_571313_0_0_1"/>
<feature type="region of interest" description="Disordered" evidence="1">
    <location>
        <begin position="431"/>
        <end position="469"/>
    </location>
</feature>
<dbReference type="Proteomes" id="UP000002866">
    <property type="component" value="Chromosome 2"/>
</dbReference>
<evidence type="ECO:0000313" key="2">
    <source>
        <dbReference type="EMBL" id="CCH59615.1"/>
    </source>
</evidence>
<dbReference type="EMBL" id="HE806317">
    <property type="protein sequence ID" value="CCH59615.1"/>
    <property type="molecule type" value="Genomic_DNA"/>
</dbReference>
<feature type="region of interest" description="Disordered" evidence="1">
    <location>
        <begin position="219"/>
        <end position="283"/>
    </location>
</feature>